<dbReference type="InterPro" id="IPR019481">
    <property type="entry name" value="TFIIIC_triple_barrel"/>
</dbReference>
<feature type="domain" description="Transcription factor TFIIIC triple barrel" evidence="2">
    <location>
        <begin position="25"/>
        <end position="101"/>
    </location>
</feature>
<dbReference type="GO" id="GO:0006383">
    <property type="term" value="P:transcription by RNA polymerase III"/>
    <property type="evidence" value="ECO:0007669"/>
    <property type="project" value="InterPro"/>
</dbReference>
<dbReference type="VEuPathDB" id="FungiDB:SPRG_14522"/>
<dbReference type="InterPro" id="IPR042771">
    <property type="entry name" value="GTF3C6-like"/>
</dbReference>
<dbReference type="KEGG" id="spar:SPRG_14522"/>
<evidence type="ECO:0000313" key="3">
    <source>
        <dbReference type="EMBL" id="KDO20174.1"/>
    </source>
</evidence>
<dbReference type="EMBL" id="KK583321">
    <property type="protein sequence ID" value="KDO20174.1"/>
    <property type="molecule type" value="Genomic_DNA"/>
</dbReference>
<feature type="region of interest" description="Disordered" evidence="1">
    <location>
        <begin position="1"/>
        <end position="22"/>
    </location>
</feature>
<dbReference type="Gene3D" id="2.60.40.4370">
    <property type="match status" value="1"/>
</dbReference>
<accession>A0A067BP01</accession>
<dbReference type="AlphaFoldDB" id="A0A067BP01"/>
<dbReference type="Proteomes" id="UP000030745">
    <property type="component" value="Unassembled WGS sequence"/>
</dbReference>
<dbReference type="RefSeq" id="XP_012209123.1">
    <property type="nucleotide sequence ID" value="XM_012353733.1"/>
</dbReference>
<dbReference type="GO" id="GO:0000127">
    <property type="term" value="C:transcription factor TFIIIC complex"/>
    <property type="evidence" value="ECO:0007669"/>
    <property type="project" value="TreeGrafter"/>
</dbReference>
<evidence type="ECO:0000256" key="1">
    <source>
        <dbReference type="SAM" id="MobiDB-lite"/>
    </source>
</evidence>
<dbReference type="OrthoDB" id="1877767at2759"/>
<organism evidence="3 4">
    <name type="scientific">Saprolegnia parasitica (strain CBS 223.65)</name>
    <dbReference type="NCBI Taxonomy" id="695850"/>
    <lineage>
        <taxon>Eukaryota</taxon>
        <taxon>Sar</taxon>
        <taxon>Stramenopiles</taxon>
        <taxon>Oomycota</taxon>
        <taxon>Saprolegniomycetes</taxon>
        <taxon>Saprolegniales</taxon>
        <taxon>Saprolegniaceae</taxon>
        <taxon>Saprolegnia</taxon>
    </lineage>
</organism>
<dbReference type="PANTHER" id="PTHR21860">
    <property type="entry name" value="TRANSCRIPTION INITIATION FACTOR IIIC TFIIIC , POLYPEPTIDE 6-RELATED"/>
    <property type="match status" value="1"/>
</dbReference>
<reference evidence="3 4" key="1">
    <citation type="journal article" date="2013" name="PLoS Genet.">
        <title>Distinctive expansion of potential virulence genes in the genome of the oomycete fish pathogen Saprolegnia parasitica.</title>
        <authorList>
            <person name="Jiang R.H."/>
            <person name="de Bruijn I."/>
            <person name="Haas B.J."/>
            <person name="Belmonte R."/>
            <person name="Lobach L."/>
            <person name="Christie J."/>
            <person name="van den Ackerveken G."/>
            <person name="Bottin A."/>
            <person name="Bulone V."/>
            <person name="Diaz-Moreno S.M."/>
            <person name="Dumas B."/>
            <person name="Fan L."/>
            <person name="Gaulin E."/>
            <person name="Govers F."/>
            <person name="Grenville-Briggs L.J."/>
            <person name="Horner N.R."/>
            <person name="Levin J.Z."/>
            <person name="Mammella M."/>
            <person name="Meijer H.J."/>
            <person name="Morris P."/>
            <person name="Nusbaum C."/>
            <person name="Oome S."/>
            <person name="Phillips A.J."/>
            <person name="van Rooyen D."/>
            <person name="Rzeszutek E."/>
            <person name="Saraiva M."/>
            <person name="Secombes C.J."/>
            <person name="Seidl M.F."/>
            <person name="Snel B."/>
            <person name="Stassen J.H."/>
            <person name="Sykes S."/>
            <person name="Tripathy S."/>
            <person name="van den Berg H."/>
            <person name="Vega-Arreguin J.C."/>
            <person name="Wawra S."/>
            <person name="Young S.K."/>
            <person name="Zeng Q."/>
            <person name="Dieguez-Uribeondo J."/>
            <person name="Russ C."/>
            <person name="Tyler B.M."/>
            <person name="van West P."/>
        </authorList>
    </citation>
    <scope>NUCLEOTIDE SEQUENCE [LARGE SCALE GENOMIC DNA]</scope>
    <source>
        <strain evidence="3 4">CBS 223.65</strain>
    </source>
</reference>
<gene>
    <name evidence="3" type="ORF">SPRG_14522</name>
</gene>
<name>A0A067BP01_SAPPC</name>
<dbReference type="GeneID" id="24136322"/>
<proteinExistence type="predicted"/>
<evidence type="ECO:0000313" key="4">
    <source>
        <dbReference type="Proteomes" id="UP000030745"/>
    </source>
</evidence>
<dbReference type="PANTHER" id="PTHR21860:SF2">
    <property type="entry name" value="GENERAL TRANSCRIPTION FACTOR 3C POLYPEPTIDE 6"/>
    <property type="match status" value="1"/>
</dbReference>
<dbReference type="OMA" id="VTPMLKI"/>
<dbReference type="Pfam" id="PF10419">
    <property type="entry name" value="TFIIIC_sub6"/>
    <property type="match status" value="1"/>
</dbReference>
<keyword evidence="4" id="KW-1185">Reference proteome</keyword>
<protein>
    <recommendedName>
        <fullName evidence="2">Transcription factor TFIIIC triple barrel domain-containing protein</fullName>
    </recommendedName>
</protein>
<evidence type="ECO:0000259" key="2">
    <source>
        <dbReference type="Pfam" id="PF10419"/>
    </source>
</evidence>
<feature type="compositionally biased region" description="Low complexity" evidence="1">
    <location>
        <begin position="12"/>
        <end position="22"/>
    </location>
</feature>
<sequence>MGSKRSADEMEPTAPTDATAAGDEAMTTYVSVELVDFAEFPILDKHETLEIQGLESETPILRIGDFMLYGVYEDAIGTDVFYDLQSSEKTTLHATSKRLKFTIAPKDKDAFHKKTIKVV</sequence>